<dbReference type="Proteomes" id="UP000198749">
    <property type="component" value="Unassembled WGS sequence"/>
</dbReference>
<keyword evidence="1" id="KW-0812">Transmembrane</keyword>
<evidence type="ECO:0000256" key="1">
    <source>
        <dbReference type="SAM" id="Phobius"/>
    </source>
</evidence>
<feature type="transmembrane region" description="Helical" evidence="1">
    <location>
        <begin position="12"/>
        <end position="30"/>
    </location>
</feature>
<accession>A0A1H9G0P3</accession>
<proteinExistence type="predicted"/>
<reference evidence="3" key="1">
    <citation type="submission" date="2016-10" db="EMBL/GenBank/DDBJ databases">
        <authorList>
            <person name="Varghese N."/>
            <person name="Submissions S."/>
        </authorList>
    </citation>
    <scope>NUCLEOTIDE SEQUENCE [LARGE SCALE GENOMIC DNA]</scope>
    <source>
        <strain evidence="3">DSM 18887</strain>
    </source>
</reference>
<name>A0A1H9G0P3_9GAMM</name>
<protein>
    <submittedName>
        <fullName evidence="2">Uncharacterized protein</fullName>
    </submittedName>
</protein>
<dbReference type="OrthoDB" id="5917490at2"/>
<gene>
    <name evidence="2" type="ORF">SAMN03080615_01548</name>
</gene>
<sequence>MGQTVAKNSKPQYLYLVLLGGFILAIWLGSKMFALPSVQSPGMASNCDLNQQSCTVDMGEVSLSVDIQPRPVRSLTPLNYRVSINGTSASKVIIDLQGSEMYMGINQTELTADESSPGAFSGQGELAICTTGEMLWRLTVSAETAAGPINTWFEFRAK</sequence>
<organism evidence="2 3">
    <name type="scientific">Amphritea atlantica</name>
    <dbReference type="NCBI Taxonomy" id="355243"/>
    <lineage>
        <taxon>Bacteria</taxon>
        <taxon>Pseudomonadati</taxon>
        <taxon>Pseudomonadota</taxon>
        <taxon>Gammaproteobacteria</taxon>
        <taxon>Oceanospirillales</taxon>
        <taxon>Oceanospirillaceae</taxon>
        <taxon>Amphritea</taxon>
    </lineage>
</organism>
<keyword evidence="3" id="KW-1185">Reference proteome</keyword>
<dbReference type="EMBL" id="FOGB01000003">
    <property type="protein sequence ID" value="SEQ43664.1"/>
    <property type="molecule type" value="Genomic_DNA"/>
</dbReference>
<keyword evidence="1" id="KW-0472">Membrane</keyword>
<evidence type="ECO:0000313" key="3">
    <source>
        <dbReference type="Proteomes" id="UP000198749"/>
    </source>
</evidence>
<dbReference type="AlphaFoldDB" id="A0A1H9G0P3"/>
<dbReference type="RefSeq" id="WP_091356185.1">
    <property type="nucleotide sequence ID" value="NZ_AP025284.1"/>
</dbReference>
<keyword evidence="1" id="KW-1133">Transmembrane helix</keyword>
<dbReference type="STRING" id="355243.SAMN03080615_01548"/>
<evidence type="ECO:0000313" key="2">
    <source>
        <dbReference type="EMBL" id="SEQ43664.1"/>
    </source>
</evidence>